<gene>
    <name evidence="7 8" type="primary">psbU</name>
    <name evidence="8" type="ORF">PMH09_14825</name>
</gene>
<dbReference type="Gene3D" id="1.10.150.320">
    <property type="entry name" value="Photosystem II 12 kDa extrinsic protein"/>
    <property type="match status" value="1"/>
</dbReference>
<evidence type="ECO:0000256" key="3">
    <source>
        <dbReference type="ARBA" id="ARBA00022982"/>
    </source>
</evidence>
<comment type="similarity">
    <text evidence="2 7">Belongs to the PsbU family.</text>
</comment>
<evidence type="ECO:0000256" key="4">
    <source>
        <dbReference type="ARBA" id="ARBA00023078"/>
    </source>
</evidence>
<feature type="chain" id="PRO_5044931023" description="Photosystem II extrinsic protein U" evidence="7">
    <location>
        <begin position="29"/>
        <end position="140"/>
    </location>
</feature>
<comment type="subcellular location">
    <subcellularLocation>
        <location evidence="7">Cellular thylakoid membrane</location>
        <topology evidence="7">Peripheral membrane protein</topology>
        <orientation evidence="7">Lumenal side</orientation>
    </subcellularLocation>
    <subcellularLocation>
        <location evidence="1">Membrane</location>
        <topology evidence="1">Peripheral membrane protein</topology>
    </subcellularLocation>
</comment>
<accession>A0ABT7BZ24</accession>
<proteinExistence type="inferred from homology"/>
<dbReference type="InterPro" id="IPR010527">
    <property type="entry name" value="PSII_PsbU"/>
</dbReference>
<name>A0ABT7BZ24_9CYAN</name>
<keyword evidence="9" id="KW-1185">Reference proteome</keyword>
<keyword evidence="5 7" id="KW-0472">Membrane</keyword>
<dbReference type="HAMAP" id="MF_00589">
    <property type="entry name" value="PSII_PsbU"/>
    <property type="match status" value="1"/>
</dbReference>
<keyword evidence="3 7" id="KW-0249">Electron transport</keyword>
<keyword evidence="7" id="KW-0732">Signal</keyword>
<keyword evidence="7" id="KW-0602">Photosynthesis</keyword>
<evidence type="ECO:0000256" key="5">
    <source>
        <dbReference type="ARBA" id="ARBA00023136"/>
    </source>
</evidence>
<evidence type="ECO:0000256" key="7">
    <source>
        <dbReference type="HAMAP-Rule" id="MF_00589"/>
    </source>
</evidence>
<comment type="subunit">
    <text evidence="7">PSII is composed of 1 copy each of membrane proteins PsbA, PsbB, PsbC, PsbD, PsbE, PsbF, PsbH, PsbI, PsbJ, PsbK, PsbL, PsbM, PsbT, PsbX, PsbY, PsbZ, Psb30/Ycf12, peripheral proteins PsbO, CyanoQ (PsbQ), PsbU, PsbV and a large number of cofactors. It forms dimeric complexes.</text>
</comment>
<dbReference type="SUPFAM" id="SSF81585">
    <property type="entry name" value="PsbU/PolX domain-like"/>
    <property type="match status" value="1"/>
</dbReference>
<evidence type="ECO:0000256" key="6">
    <source>
        <dbReference type="ARBA" id="ARBA00023276"/>
    </source>
</evidence>
<comment type="function">
    <text evidence="7">One of the extrinsic, lumenal subunits of photosystem II (PSII). PSII is a light-driven water plastoquinone oxidoreductase, using light energy to abstract electrons from H(2)O, generating a proton gradient subsequently used for ATP formation. The extrinsic proteins stabilize the structure of photosystem II oxygen-evolving complex (OEC), the ion environment of oxygen evolution and protect the OEC against heat-induced inactivation.</text>
</comment>
<protein>
    <recommendedName>
        <fullName evidence="7">Photosystem II extrinsic protein U</fullName>
        <shortName evidence="7">PSII-U</shortName>
        <shortName evidence="7">PsbU</shortName>
    </recommendedName>
    <alternativeName>
        <fullName evidence="7">Photosystem II 12 kDa extrinsic protein</fullName>
        <shortName evidence="7">PS II complex 12 kDa extrinsic protein</shortName>
    </alternativeName>
</protein>
<dbReference type="Pfam" id="PF06514">
    <property type="entry name" value="PsbU"/>
    <property type="match status" value="1"/>
</dbReference>
<dbReference type="EMBL" id="JAQOSQ010000015">
    <property type="protein sequence ID" value="MDJ1184458.1"/>
    <property type="molecule type" value="Genomic_DNA"/>
</dbReference>
<evidence type="ECO:0000313" key="8">
    <source>
        <dbReference type="EMBL" id="MDJ1184458.1"/>
    </source>
</evidence>
<keyword evidence="4 7" id="KW-0793">Thylakoid</keyword>
<comment type="caution">
    <text evidence="8">The sequence shown here is derived from an EMBL/GenBank/DDBJ whole genome shotgun (WGS) entry which is preliminary data.</text>
</comment>
<evidence type="ECO:0000313" key="9">
    <source>
        <dbReference type="Proteomes" id="UP001232992"/>
    </source>
</evidence>
<feature type="signal peptide" evidence="7">
    <location>
        <begin position="1"/>
        <end position="28"/>
    </location>
</feature>
<organism evidence="8 9">
    <name type="scientific">Roseofilum casamattae BLCC-M143</name>
    <dbReference type="NCBI Taxonomy" id="3022442"/>
    <lineage>
        <taxon>Bacteria</taxon>
        <taxon>Bacillati</taxon>
        <taxon>Cyanobacteriota</taxon>
        <taxon>Cyanophyceae</taxon>
        <taxon>Desertifilales</taxon>
        <taxon>Desertifilaceae</taxon>
        <taxon>Roseofilum</taxon>
        <taxon>Roseofilum casamattae</taxon>
    </lineage>
</organism>
<keyword evidence="6 7" id="KW-0604">Photosystem II</keyword>
<dbReference type="RefSeq" id="WP_283759112.1">
    <property type="nucleotide sequence ID" value="NZ_JAQOSQ010000015.1"/>
</dbReference>
<evidence type="ECO:0000256" key="2">
    <source>
        <dbReference type="ARBA" id="ARBA00010827"/>
    </source>
</evidence>
<dbReference type="NCBIfam" id="NF002708">
    <property type="entry name" value="PRK02515.1"/>
    <property type="match status" value="1"/>
</dbReference>
<dbReference type="Proteomes" id="UP001232992">
    <property type="component" value="Unassembled WGS sequence"/>
</dbReference>
<reference evidence="8 9" key="1">
    <citation type="submission" date="2023-01" db="EMBL/GenBank/DDBJ databases">
        <title>Novel diversity within Roseofilum (Cyanobacteria; Desertifilaceae) from marine benthic mats with descriptions of four novel species.</title>
        <authorList>
            <person name="Wang Y."/>
            <person name="Berthold D.E."/>
            <person name="Hu J."/>
            <person name="Lefler F.W."/>
            <person name="Laughinghouse H.D. IV."/>
        </authorList>
    </citation>
    <scope>NUCLEOTIDE SEQUENCE [LARGE SCALE GENOMIC DNA]</scope>
    <source>
        <strain evidence="8 9">BLCC-M143</strain>
    </source>
</reference>
<evidence type="ECO:0000256" key="1">
    <source>
        <dbReference type="ARBA" id="ARBA00004170"/>
    </source>
</evidence>
<sequence precursor="true">MKRLLCLLSAFVASVVMLMSLHTAPATAGSWSGWSVHSPILAEAAVRNKADDKLAEMGKKIDLNNASVRSFLELRGFYPVLAKKIVGNSPYDKVEDVLEIPGLSDRQKSKIQGNLDKFVATPPDEAFVYGQNNVNNGNYD</sequence>
<keyword evidence="7" id="KW-0813">Transport</keyword>